<keyword evidence="6" id="KW-1185">Reference proteome</keyword>
<dbReference type="InterPro" id="IPR036823">
    <property type="entry name" value="Ribosomal_uS7_dom_sf"/>
</dbReference>
<dbReference type="Pfam" id="PF00177">
    <property type="entry name" value="Ribosomal_S7"/>
    <property type="match status" value="1"/>
</dbReference>
<evidence type="ECO:0000256" key="1">
    <source>
        <dbReference type="ARBA" id="ARBA00007151"/>
    </source>
</evidence>
<dbReference type="CDD" id="cd14870">
    <property type="entry name" value="uS7_Mitochondria_Mammalian"/>
    <property type="match status" value="1"/>
</dbReference>
<evidence type="ECO:0000256" key="3">
    <source>
        <dbReference type="ARBA" id="ARBA00023274"/>
    </source>
</evidence>
<evidence type="ECO:0000259" key="4">
    <source>
        <dbReference type="Pfam" id="PF00177"/>
    </source>
</evidence>
<organism evidence="5 6">
    <name type="scientific">Meganyctiphanes norvegica</name>
    <name type="common">Northern krill</name>
    <name type="synonym">Thysanopoda norvegica</name>
    <dbReference type="NCBI Taxonomy" id="48144"/>
    <lineage>
        <taxon>Eukaryota</taxon>
        <taxon>Metazoa</taxon>
        <taxon>Ecdysozoa</taxon>
        <taxon>Arthropoda</taxon>
        <taxon>Crustacea</taxon>
        <taxon>Multicrustacea</taxon>
        <taxon>Malacostraca</taxon>
        <taxon>Eumalacostraca</taxon>
        <taxon>Eucarida</taxon>
        <taxon>Euphausiacea</taxon>
        <taxon>Euphausiidae</taxon>
        <taxon>Meganyctiphanes</taxon>
    </lineage>
</organism>
<gene>
    <name evidence="5" type="ORF">MNOR_LOCUS27375</name>
</gene>
<dbReference type="GO" id="GO:0005840">
    <property type="term" value="C:ribosome"/>
    <property type="evidence" value="ECO:0007669"/>
    <property type="project" value="UniProtKB-KW"/>
</dbReference>
<comment type="similarity">
    <text evidence="1">Belongs to the universal ribosomal protein uS7 family.</text>
</comment>
<evidence type="ECO:0000256" key="2">
    <source>
        <dbReference type="ARBA" id="ARBA00022980"/>
    </source>
</evidence>
<dbReference type="PANTHER" id="PTHR11205">
    <property type="entry name" value="RIBOSOMAL PROTEIN S7"/>
    <property type="match status" value="1"/>
</dbReference>
<dbReference type="InterPro" id="IPR023798">
    <property type="entry name" value="Ribosomal_uS7_dom"/>
</dbReference>
<keyword evidence="2" id="KW-0689">Ribosomal protein</keyword>
<accession>A0AAV2RRE1</accession>
<dbReference type="Proteomes" id="UP001497623">
    <property type="component" value="Unassembled WGS sequence"/>
</dbReference>
<dbReference type="EMBL" id="CAXKWB010028709">
    <property type="protein sequence ID" value="CAL4134118.1"/>
    <property type="molecule type" value="Genomic_DNA"/>
</dbReference>
<dbReference type="GO" id="GO:0006412">
    <property type="term" value="P:translation"/>
    <property type="evidence" value="ECO:0007669"/>
    <property type="project" value="InterPro"/>
</dbReference>
<sequence length="241" mass="27789">MASIWGKSIIRVFDVSSIAAQAIRLAHQNAGTIIFARGMAQYNPFYRQPTYNPQKIKELHETGESEKLKFSPIKAALTNQTSSLFHDPIAAKFCNYIMKTGQRSIARELLDQTFETIKRIQLQKYHQSETSEEKAKIECNPIEILHKALSNAQPILMTVPIKRGGTKYQVPTPITDKHSKFMAMRWFIEAGRDKHRTMHFPEKMAQELIQAANFEGRVIKKKLDLHKLCEANRAYAHYRWS</sequence>
<keyword evidence="3" id="KW-0687">Ribonucleoprotein</keyword>
<evidence type="ECO:0000313" key="6">
    <source>
        <dbReference type="Proteomes" id="UP001497623"/>
    </source>
</evidence>
<dbReference type="AlphaFoldDB" id="A0AAV2RRE1"/>
<comment type="caution">
    <text evidence="5">The sequence shown here is derived from an EMBL/GenBank/DDBJ whole genome shotgun (WGS) entry which is preliminary data.</text>
</comment>
<reference evidence="5 6" key="1">
    <citation type="submission" date="2024-05" db="EMBL/GenBank/DDBJ databases">
        <authorList>
            <person name="Wallberg A."/>
        </authorList>
    </citation>
    <scope>NUCLEOTIDE SEQUENCE [LARGE SCALE GENOMIC DNA]</scope>
</reference>
<dbReference type="InterPro" id="IPR000235">
    <property type="entry name" value="Ribosomal_uS7"/>
</dbReference>
<dbReference type="Gene3D" id="1.10.455.10">
    <property type="entry name" value="Ribosomal protein S7 domain"/>
    <property type="match status" value="1"/>
</dbReference>
<protein>
    <recommendedName>
        <fullName evidence="4">Small ribosomal subunit protein uS7 domain-containing protein</fullName>
    </recommendedName>
</protein>
<name>A0AAV2RRE1_MEGNR</name>
<feature type="domain" description="Small ribosomal subunit protein uS7" evidence="4">
    <location>
        <begin position="82"/>
        <end position="233"/>
    </location>
</feature>
<evidence type="ECO:0000313" key="5">
    <source>
        <dbReference type="EMBL" id="CAL4134118.1"/>
    </source>
</evidence>
<dbReference type="GO" id="GO:1990904">
    <property type="term" value="C:ribonucleoprotein complex"/>
    <property type="evidence" value="ECO:0007669"/>
    <property type="project" value="UniProtKB-KW"/>
</dbReference>
<proteinExistence type="inferred from homology"/>
<dbReference type="SUPFAM" id="SSF47973">
    <property type="entry name" value="Ribosomal protein S7"/>
    <property type="match status" value="1"/>
</dbReference>